<dbReference type="Proteomes" id="UP000319817">
    <property type="component" value="Chromosome"/>
</dbReference>
<evidence type="ECO:0000256" key="1">
    <source>
        <dbReference type="SAM" id="MobiDB-lite"/>
    </source>
</evidence>
<keyword evidence="2" id="KW-0812">Transmembrane</keyword>
<organism evidence="3 4">
    <name type="scientific">Stieleria marina</name>
    <dbReference type="NCBI Taxonomy" id="1930275"/>
    <lineage>
        <taxon>Bacteria</taxon>
        <taxon>Pseudomonadati</taxon>
        <taxon>Planctomycetota</taxon>
        <taxon>Planctomycetia</taxon>
        <taxon>Pirellulales</taxon>
        <taxon>Pirellulaceae</taxon>
        <taxon>Stieleria</taxon>
    </lineage>
</organism>
<evidence type="ECO:0000313" key="3">
    <source>
        <dbReference type="EMBL" id="QDT11336.1"/>
    </source>
</evidence>
<keyword evidence="2" id="KW-1133">Transmembrane helix</keyword>
<feature type="region of interest" description="Disordered" evidence="1">
    <location>
        <begin position="9"/>
        <end position="42"/>
    </location>
</feature>
<reference evidence="3 4" key="1">
    <citation type="submission" date="2019-02" db="EMBL/GenBank/DDBJ databases">
        <title>Deep-cultivation of Planctomycetes and their phenomic and genomic characterization uncovers novel biology.</title>
        <authorList>
            <person name="Wiegand S."/>
            <person name="Jogler M."/>
            <person name="Boedeker C."/>
            <person name="Pinto D."/>
            <person name="Vollmers J."/>
            <person name="Rivas-Marin E."/>
            <person name="Kohn T."/>
            <person name="Peeters S.H."/>
            <person name="Heuer A."/>
            <person name="Rast P."/>
            <person name="Oberbeckmann S."/>
            <person name="Bunk B."/>
            <person name="Jeske O."/>
            <person name="Meyerdierks A."/>
            <person name="Storesund J.E."/>
            <person name="Kallscheuer N."/>
            <person name="Luecker S."/>
            <person name="Lage O.M."/>
            <person name="Pohl T."/>
            <person name="Merkel B.J."/>
            <person name="Hornburger P."/>
            <person name="Mueller R.-W."/>
            <person name="Bruemmer F."/>
            <person name="Labrenz M."/>
            <person name="Spormann A.M."/>
            <person name="Op den Camp H."/>
            <person name="Overmann J."/>
            <person name="Amann R."/>
            <person name="Jetten M.S.M."/>
            <person name="Mascher T."/>
            <person name="Medema M.H."/>
            <person name="Devos D.P."/>
            <person name="Kaster A.-K."/>
            <person name="Ovreas L."/>
            <person name="Rohde M."/>
            <person name="Galperin M.Y."/>
            <person name="Jogler C."/>
        </authorList>
    </citation>
    <scope>NUCLEOTIDE SEQUENCE [LARGE SCALE GENOMIC DNA]</scope>
    <source>
        <strain evidence="3 4">K23_9</strain>
    </source>
</reference>
<evidence type="ECO:0000313" key="4">
    <source>
        <dbReference type="Proteomes" id="UP000319817"/>
    </source>
</evidence>
<dbReference type="AlphaFoldDB" id="A0A517NW63"/>
<protein>
    <submittedName>
        <fullName evidence="3">Uncharacterized protein</fullName>
    </submittedName>
</protein>
<proteinExistence type="predicted"/>
<gene>
    <name evidence="3" type="ORF">K239x_33310</name>
</gene>
<feature type="compositionally biased region" description="Polar residues" evidence="1">
    <location>
        <begin position="24"/>
        <end position="42"/>
    </location>
</feature>
<name>A0A517NW63_9BACT</name>
<feature type="transmembrane region" description="Helical" evidence="2">
    <location>
        <begin position="66"/>
        <end position="87"/>
    </location>
</feature>
<dbReference type="EMBL" id="CP036526">
    <property type="protein sequence ID" value="QDT11336.1"/>
    <property type="molecule type" value="Genomic_DNA"/>
</dbReference>
<keyword evidence="2" id="KW-0472">Membrane</keyword>
<accession>A0A517NW63</accession>
<sequence>MIERAATIVSSIPGGKNAKDRTSDSTGITSKVASRSSRSTNQSLPFFPYHVVEKSPVFRDRSRWTLSNQVILLGYFATIAGLILRALDLILRTLKSANHTDAA</sequence>
<evidence type="ECO:0000256" key="2">
    <source>
        <dbReference type="SAM" id="Phobius"/>
    </source>
</evidence>
<keyword evidence="4" id="KW-1185">Reference proteome</keyword>